<dbReference type="Gene3D" id="3.40.50.620">
    <property type="entry name" value="HUPs"/>
    <property type="match status" value="2"/>
</dbReference>
<evidence type="ECO:0000256" key="1">
    <source>
        <dbReference type="SAM" id="Phobius"/>
    </source>
</evidence>
<sequence length="194" mass="22934">MPHKIRYGVFLSGGIDSAILFYLMAKYLESQFFVYTVVRTEDGQDNELNTKNIVSWIKEKTNCSIITHEIKYFKNRLEARSNKKKQAKILTNKYNLDAWSNGFSLNPIEQKFKTEERDIRRDYPGIPIKKIIFDNIQSYSPFAKINKKEIAKICAEYNLEELVKLTVSCETIQPPRPCKKCWWCNEKEWAFGYY</sequence>
<keyword evidence="1" id="KW-0812">Transmembrane</keyword>
<gene>
    <name evidence="3" type="ORF">METZ01_LOCUS113972</name>
</gene>
<name>A0A381X8W7_9ZZZZ</name>
<proteinExistence type="predicted"/>
<dbReference type="GO" id="GO:0006529">
    <property type="term" value="P:asparagine biosynthetic process"/>
    <property type="evidence" value="ECO:0007669"/>
    <property type="project" value="InterPro"/>
</dbReference>
<reference evidence="3" key="1">
    <citation type="submission" date="2018-05" db="EMBL/GenBank/DDBJ databases">
        <authorList>
            <person name="Lanie J.A."/>
            <person name="Ng W.-L."/>
            <person name="Kazmierczak K.M."/>
            <person name="Andrzejewski T.M."/>
            <person name="Davidsen T.M."/>
            <person name="Wayne K.J."/>
            <person name="Tettelin H."/>
            <person name="Glass J.I."/>
            <person name="Rusch D."/>
            <person name="Podicherti R."/>
            <person name="Tsui H.-C.T."/>
            <person name="Winkler M.E."/>
        </authorList>
    </citation>
    <scope>NUCLEOTIDE SEQUENCE</scope>
</reference>
<feature type="transmembrane region" description="Helical" evidence="1">
    <location>
        <begin position="7"/>
        <end position="25"/>
    </location>
</feature>
<dbReference type="Pfam" id="PF00733">
    <property type="entry name" value="Asn_synthase"/>
    <property type="match status" value="1"/>
</dbReference>
<evidence type="ECO:0000313" key="3">
    <source>
        <dbReference type="EMBL" id="SVA61118.1"/>
    </source>
</evidence>
<dbReference type="GO" id="GO:0004066">
    <property type="term" value="F:asparagine synthase (glutamine-hydrolyzing) activity"/>
    <property type="evidence" value="ECO:0007669"/>
    <property type="project" value="InterPro"/>
</dbReference>
<protein>
    <recommendedName>
        <fullName evidence="2">Asparagine synthetase domain-containing protein</fullName>
    </recommendedName>
</protein>
<dbReference type="AlphaFoldDB" id="A0A381X8W7"/>
<dbReference type="SUPFAM" id="SSF52402">
    <property type="entry name" value="Adenine nucleotide alpha hydrolases-like"/>
    <property type="match status" value="1"/>
</dbReference>
<keyword evidence="1" id="KW-1133">Transmembrane helix</keyword>
<keyword evidence="1" id="KW-0472">Membrane</keyword>
<dbReference type="InterPro" id="IPR001962">
    <property type="entry name" value="Asn_synthase"/>
</dbReference>
<dbReference type="InterPro" id="IPR014729">
    <property type="entry name" value="Rossmann-like_a/b/a_fold"/>
</dbReference>
<dbReference type="EMBL" id="UINC01014307">
    <property type="protein sequence ID" value="SVA61118.1"/>
    <property type="molecule type" value="Genomic_DNA"/>
</dbReference>
<feature type="domain" description="Asparagine synthetase" evidence="2">
    <location>
        <begin position="6"/>
        <end position="54"/>
    </location>
</feature>
<organism evidence="3">
    <name type="scientific">marine metagenome</name>
    <dbReference type="NCBI Taxonomy" id="408172"/>
    <lineage>
        <taxon>unclassified sequences</taxon>
        <taxon>metagenomes</taxon>
        <taxon>ecological metagenomes</taxon>
    </lineage>
</organism>
<evidence type="ECO:0000259" key="2">
    <source>
        <dbReference type="Pfam" id="PF00733"/>
    </source>
</evidence>
<accession>A0A381X8W7</accession>